<dbReference type="PANTHER" id="PTHR45138">
    <property type="entry name" value="REGULATORY COMPONENTS OF SENSORY TRANSDUCTION SYSTEM"/>
    <property type="match status" value="1"/>
</dbReference>
<evidence type="ECO:0000313" key="3">
    <source>
        <dbReference type="EMBL" id="GAX03332.1"/>
    </source>
</evidence>
<dbReference type="InterPro" id="IPR000160">
    <property type="entry name" value="GGDEF_dom"/>
</dbReference>
<dbReference type="Proteomes" id="UP000198430">
    <property type="component" value="Unassembled WGS sequence"/>
</dbReference>
<sequence length="379" mass="45082">MLIWAIRGVTFVINLLLLTGFALLYSWLQRTRFQFSIGGRFRNASQITLTIGFLVLYHLASVLRIMVNVHNSEAFGWSYLAFQIGVLIFALFFNQSRWLFLYLSVTLLLWYWWLPNVEWWGYFFVASIVMMYIAERFGRLIINRPLLYYPFCFLFATPFMWANWISLDGIEPGWLWELTASLCVFYLIWFIYYRLKCRAEWQARLIRDARQDNLTKLSNFRVFNDDLQQAFKDYQEHGTQYLLYTFDVDHFKWVNDRYGHLEGNEVLKRVAGELIRQIPQISCNAKAYRVGGEEFSFLVFDDQTQRNTPEAIANQVRKAIGRLKFRTKQGTQFQITISMGEDQIDAEDQNYLDVYKRADQRLYRSKETGRNRVTTVEKA</sequence>
<keyword evidence="4" id="KW-1185">Reference proteome</keyword>
<feature type="transmembrane region" description="Helical" evidence="1">
    <location>
        <begin position="98"/>
        <end position="113"/>
    </location>
</feature>
<feature type="transmembrane region" description="Helical" evidence="1">
    <location>
        <begin position="173"/>
        <end position="195"/>
    </location>
</feature>
<dbReference type="RefSeq" id="WP_089088310.1">
    <property type="nucleotide sequence ID" value="NZ_BCMH01000005.1"/>
</dbReference>
<comment type="caution">
    <text evidence="3">The sequence shown here is derived from an EMBL/GenBank/DDBJ whole genome shotgun (WGS) entry which is preliminary data.</text>
</comment>
<dbReference type="Pfam" id="PF00990">
    <property type="entry name" value="GGDEF"/>
    <property type="match status" value="1"/>
</dbReference>
<dbReference type="PROSITE" id="PS50887">
    <property type="entry name" value="GGDEF"/>
    <property type="match status" value="1"/>
</dbReference>
<evidence type="ECO:0000259" key="2">
    <source>
        <dbReference type="PROSITE" id="PS50887"/>
    </source>
</evidence>
<dbReference type="InterPro" id="IPR029787">
    <property type="entry name" value="Nucleotide_cyclase"/>
</dbReference>
<name>A0A1Z5IP19_9LACO</name>
<dbReference type="SMART" id="SM00267">
    <property type="entry name" value="GGDEF"/>
    <property type="match status" value="1"/>
</dbReference>
<gene>
    <name evidence="3" type="ORF">IWT140_00934</name>
</gene>
<dbReference type="NCBIfam" id="TIGR00254">
    <property type="entry name" value="GGDEF"/>
    <property type="match status" value="1"/>
</dbReference>
<organism evidence="3 4">
    <name type="scientific">Secundilactobacillus pentosiphilus</name>
    <dbReference type="NCBI Taxonomy" id="1714682"/>
    <lineage>
        <taxon>Bacteria</taxon>
        <taxon>Bacillati</taxon>
        <taxon>Bacillota</taxon>
        <taxon>Bacilli</taxon>
        <taxon>Lactobacillales</taxon>
        <taxon>Lactobacillaceae</taxon>
        <taxon>Secundilactobacillus</taxon>
    </lineage>
</organism>
<feature type="transmembrane region" description="Helical" evidence="1">
    <location>
        <begin position="146"/>
        <end position="167"/>
    </location>
</feature>
<dbReference type="SUPFAM" id="SSF55073">
    <property type="entry name" value="Nucleotide cyclase"/>
    <property type="match status" value="1"/>
</dbReference>
<accession>A0A1Z5IP19</accession>
<evidence type="ECO:0000313" key="4">
    <source>
        <dbReference type="Proteomes" id="UP000198430"/>
    </source>
</evidence>
<keyword evidence="1" id="KW-0472">Membrane</keyword>
<dbReference type="EMBL" id="BCMH01000005">
    <property type="protein sequence ID" value="GAX03332.1"/>
    <property type="molecule type" value="Genomic_DNA"/>
</dbReference>
<dbReference type="CDD" id="cd01949">
    <property type="entry name" value="GGDEF"/>
    <property type="match status" value="1"/>
</dbReference>
<proteinExistence type="predicted"/>
<dbReference type="InterPro" id="IPR043128">
    <property type="entry name" value="Rev_trsase/Diguanyl_cyclase"/>
</dbReference>
<feature type="domain" description="GGDEF" evidence="2">
    <location>
        <begin position="239"/>
        <end position="378"/>
    </location>
</feature>
<feature type="transmembrane region" description="Helical" evidence="1">
    <location>
        <begin position="49"/>
        <end position="69"/>
    </location>
</feature>
<feature type="transmembrane region" description="Helical" evidence="1">
    <location>
        <begin position="119"/>
        <end position="134"/>
    </location>
</feature>
<feature type="transmembrane region" description="Helical" evidence="1">
    <location>
        <begin position="6"/>
        <end position="28"/>
    </location>
</feature>
<dbReference type="GO" id="GO:0052621">
    <property type="term" value="F:diguanylate cyclase activity"/>
    <property type="evidence" value="ECO:0007669"/>
    <property type="project" value="TreeGrafter"/>
</dbReference>
<dbReference type="AlphaFoldDB" id="A0A1Z5IP19"/>
<dbReference type="Gene3D" id="3.30.70.270">
    <property type="match status" value="1"/>
</dbReference>
<feature type="transmembrane region" description="Helical" evidence="1">
    <location>
        <begin position="75"/>
        <end position="93"/>
    </location>
</feature>
<reference evidence="3 4" key="1">
    <citation type="submission" date="2015-11" db="EMBL/GenBank/DDBJ databases">
        <title>Draft genome sequences of new species of the genus Lactobacillus isolated from orchardgrass silage.</title>
        <authorList>
            <person name="Tohno M."/>
            <person name="Tanizawa Y."/>
            <person name="Arita M."/>
        </authorList>
    </citation>
    <scope>NUCLEOTIDE SEQUENCE [LARGE SCALE GENOMIC DNA]</scope>
    <source>
        <strain evidence="3 4">IWT140</strain>
    </source>
</reference>
<dbReference type="InterPro" id="IPR050469">
    <property type="entry name" value="Diguanylate_Cyclase"/>
</dbReference>
<evidence type="ECO:0000256" key="1">
    <source>
        <dbReference type="SAM" id="Phobius"/>
    </source>
</evidence>
<keyword evidence="1" id="KW-1133">Transmembrane helix</keyword>
<dbReference type="PANTHER" id="PTHR45138:SF9">
    <property type="entry name" value="DIGUANYLATE CYCLASE DGCM-RELATED"/>
    <property type="match status" value="1"/>
</dbReference>
<protein>
    <submittedName>
        <fullName evidence="3">Diguanylate cyclase</fullName>
    </submittedName>
</protein>
<keyword evidence="1" id="KW-0812">Transmembrane</keyword>